<accession>A0ABY8QCW0</accession>
<dbReference type="PANTHER" id="PTHR43047:SF78">
    <property type="entry name" value="SENSORY_REGULATORY PROTEIN RPFC"/>
    <property type="match status" value="1"/>
</dbReference>
<keyword evidence="5" id="KW-0418">Kinase</keyword>
<dbReference type="Pfam" id="PF00989">
    <property type="entry name" value="PAS"/>
    <property type="match status" value="1"/>
</dbReference>
<dbReference type="Pfam" id="PF00512">
    <property type="entry name" value="HisKA"/>
    <property type="match status" value="1"/>
</dbReference>
<dbReference type="InterPro" id="IPR036890">
    <property type="entry name" value="HATPase_C_sf"/>
</dbReference>
<keyword evidence="11" id="KW-0547">Nucleotide-binding</keyword>
<dbReference type="PRINTS" id="PR00344">
    <property type="entry name" value="BCTRLSENSOR"/>
</dbReference>
<dbReference type="SMART" id="SM00388">
    <property type="entry name" value="HisKA"/>
    <property type="match status" value="1"/>
</dbReference>
<organism evidence="11 12">
    <name type="scientific">Tropicibacter oceani</name>
    <dbReference type="NCBI Taxonomy" id="3058420"/>
    <lineage>
        <taxon>Bacteria</taxon>
        <taxon>Pseudomonadati</taxon>
        <taxon>Pseudomonadota</taxon>
        <taxon>Alphaproteobacteria</taxon>
        <taxon>Rhodobacterales</taxon>
        <taxon>Roseobacteraceae</taxon>
        <taxon>Tropicibacter</taxon>
    </lineage>
</organism>
<dbReference type="InterPro" id="IPR036097">
    <property type="entry name" value="HisK_dim/P_sf"/>
</dbReference>
<dbReference type="InterPro" id="IPR000014">
    <property type="entry name" value="PAS"/>
</dbReference>
<dbReference type="CDD" id="cd16922">
    <property type="entry name" value="HATPase_EvgS-ArcB-TorS-like"/>
    <property type="match status" value="1"/>
</dbReference>
<evidence type="ECO:0000256" key="6">
    <source>
        <dbReference type="PROSITE-ProRule" id="PRU00169"/>
    </source>
</evidence>
<dbReference type="SUPFAM" id="SSF55785">
    <property type="entry name" value="PYP-like sensor domain (PAS domain)"/>
    <property type="match status" value="1"/>
</dbReference>
<dbReference type="Pfam" id="PF00072">
    <property type="entry name" value="Response_reg"/>
    <property type="match status" value="1"/>
</dbReference>
<evidence type="ECO:0000256" key="1">
    <source>
        <dbReference type="ARBA" id="ARBA00000085"/>
    </source>
</evidence>
<dbReference type="Gene3D" id="3.40.50.2300">
    <property type="match status" value="1"/>
</dbReference>
<dbReference type="EC" id="2.7.13.3" evidence="2"/>
<dbReference type="CDD" id="cd00082">
    <property type="entry name" value="HisKA"/>
    <property type="match status" value="1"/>
</dbReference>
<keyword evidence="4" id="KW-0808">Transferase</keyword>
<dbReference type="SMART" id="SM00387">
    <property type="entry name" value="HATPase_c"/>
    <property type="match status" value="1"/>
</dbReference>
<evidence type="ECO:0000259" key="9">
    <source>
        <dbReference type="PROSITE" id="PS50110"/>
    </source>
</evidence>
<evidence type="ECO:0000313" key="12">
    <source>
        <dbReference type="Proteomes" id="UP001241605"/>
    </source>
</evidence>
<name>A0ABY8QCW0_9RHOB</name>
<comment type="catalytic activity">
    <reaction evidence="1">
        <text>ATP + protein L-histidine = ADP + protein N-phospho-L-histidine.</text>
        <dbReference type="EC" id="2.7.13.3"/>
    </reaction>
</comment>
<dbReference type="SUPFAM" id="SSF47226">
    <property type="entry name" value="Histidine-containing phosphotransfer domain, HPT domain"/>
    <property type="match status" value="1"/>
</dbReference>
<dbReference type="InterPro" id="IPR035965">
    <property type="entry name" value="PAS-like_dom_sf"/>
</dbReference>
<dbReference type="InterPro" id="IPR005467">
    <property type="entry name" value="His_kinase_dom"/>
</dbReference>
<dbReference type="SUPFAM" id="SSF55874">
    <property type="entry name" value="ATPase domain of HSP90 chaperone/DNA topoisomerase II/histidine kinase"/>
    <property type="match status" value="1"/>
</dbReference>
<feature type="transmembrane region" description="Helical" evidence="7">
    <location>
        <begin position="188"/>
        <end position="209"/>
    </location>
</feature>
<keyword evidence="3 6" id="KW-0597">Phosphoprotein</keyword>
<dbReference type="Gene3D" id="1.10.287.130">
    <property type="match status" value="1"/>
</dbReference>
<dbReference type="InterPro" id="IPR003661">
    <property type="entry name" value="HisK_dim/P_dom"/>
</dbReference>
<feature type="modified residue" description="4-aspartylphosphate" evidence="6">
    <location>
        <position position="663"/>
    </location>
</feature>
<feature type="transmembrane region" description="Helical" evidence="7">
    <location>
        <begin position="21"/>
        <end position="42"/>
    </location>
</feature>
<dbReference type="Gene3D" id="3.30.450.20">
    <property type="entry name" value="PAS domain"/>
    <property type="match status" value="1"/>
</dbReference>
<keyword evidence="7" id="KW-1133">Transmembrane helix</keyword>
<dbReference type="Pfam" id="PF02518">
    <property type="entry name" value="HATPase_c"/>
    <property type="match status" value="1"/>
</dbReference>
<evidence type="ECO:0000256" key="2">
    <source>
        <dbReference type="ARBA" id="ARBA00012438"/>
    </source>
</evidence>
<evidence type="ECO:0000259" key="10">
    <source>
        <dbReference type="PROSITE" id="PS50112"/>
    </source>
</evidence>
<protein>
    <recommendedName>
        <fullName evidence="2">histidine kinase</fullName>
        <ecNumber evidence="2">2.7.13.3</ecNumber>
    </recommendedName>
</protein>
<dbReference type="Proteomes" id="UP001241605">
    <property type="component" value="Chromosome"/>
</dbReference>
<dbReference type="CDD" id="cd00130">
    <property type="entry name" value="PAS"/>
    <property type="match status" value="1"/>
</dbReference>
<dbReference type="Gene3D" id="3.30.565.10">
    <property type="entry name" value="Histidine kinase-like ATPase, C-terminal domain"/>
    <property type="match status" value="1"/>
</dbReference>
<dbReference type="InterPro" id="IPR013767">
    <property type="entry name" value="PAS_fold"/>
</dbReference>
<proteinExistence type="predicted"/>
<dbReference type="RefSeq" id="WP_282299034.1">
    <property type="nucleotide sequence ID" value="NZ_CP124616.1"/>
</dbReference>
<dbReference type="SMART" id="SM00091">
    <property type="entry name" value="PAS"/>
    <property type="match status" value="1"/>
</dbReference>
<dbReference type="PROSITE" id="PS50109">
    <property type="entry name" value="HIS_KIN"/>
    <property type="match status" value="1"/>
</dbReference>
<keyword evidence="7" id="KW-0472">Membrane</keyword>
<evidence type="ECO:0000313" key="11">
    <source>
        <dbReference type="EMBL" id="WGW02400.1"/>
    </source>
</evidence>
<keyword evidence="11" id="KW-0067">ATP-binding</keyword>
<gene>
    <name evidence="11" type="ORF">QF118_10600</name>
</gene>
<dbReference type="NCBIfam" id="TIGR00229">
    <property type="entry name" value="sensory_box"/>
    <property type="match status" value="1"/>
</dbReference>
<evidence type="ECO:0000259" key="8">
    <source>
        <dbReference type="PROSITE" id="PS50109"/>
    </source>
</evidence>
<evidence type="ECO:0000256" key="4">
    <source>
        <dbReference type="ARBA" id="ARBA00022679"/>
    </source>
</evidence>
<feature type="domain" description="Histidine kinase" evidence="8">
    <location>
        <begin position="373"/>
        <end position="592"/>
    </location>
</feature>
<feature type="domain" description="Response regulatory" evidence="9">
    <location>
        <begin position="614"/>
        <end position="731"/>
    </location>
</feature>
<keyword evidence="7" id="KW-0812">Transmembrane</keyword>
<dbReference type="SMART" id="SM00448">
    <property type="entry name" value="REC"/>
    <property type="match status" value="1"/>
</dbReference>
<dbReference type="InterPro" id="IPR003594">
    <property type="entry name" value="HATPase_dom"/>
</dbReference>
<dbReference type="PROSITE" id="PS50110">
    <property type="entry name" value="RESPONSE_REGULATORY"/>
    <property type="match status" value="1"/>
</dbReference>
<dbReference type="InterPro" id="IPR011006">
    <property type="entry name" value="CheY-like_superfamily"/>
</dbReference>
<evidence type="ECO:0000256" key="3">
    <source>
        <dbReference type="ARBA" id="ARBA00022553"/>
    </source>
</evidence>
<dbReference type="InterPro" id="IPR036641">
    <property type="entry name" value="HPT_dom_sf"/>
</dbReference>
<feature type="domain" description="PAS" evidence="10">
    <location>
        <begin position="226"/>
        <end position="297"/>
    </location>
</feature>
<dbReference type="InterPro" id="IPR004358">
    <property type="entry name" value="Sig_transdc_His_kin-like_C"/>
</dbReference>
<reference evidence="11 12" key="1">
    <citation type="submission" date="2023-05" db="EMBL/GenBank/DDBJ databases">
        <title>YMD87, complete Genome.</title>
        <authorList>
            <person name="Zhang J."/>
            <person name="Xu X."/>
        </authorList>
    </citation>
    <scope>NUCLEOTIDE SEQUENCE [LARGE SCALE GENOMIC DNA]</scope>
    <source>
        <strain evidence="11 12">YMD87</strain>
    </source>
</reference>
<keyword evidence="12" id="KW-1185">Reference proteome</keyword>
<dbReference type="PROSITE" id="PS50112">
    <property type="entry name" value="PAS"/>
    <property type="match status" value="1"/>
</dbReference>
<dbReference type="GO" id="GO:0005524">
    <property type="term" value="F:ATP binding"/>
    <property type="evidence" value="ECO:0007669"/>
    <property type="project" value="UniProtKB-KW"/>
</dbReference>
<dbReference type="SUPFAM" id="SSF52172">
    <property type="entry name" value="CheY-like"/>
    <property type="match status" value="1"/>
</dbReference>
<dbReference type="InterPro" id="IPR001789">
    <property type="entry name" value="Sig_transdc_resp-reg_receiver"/>
</dbReference>
<evidence type="ECO:0000256" key="7">
    <source>
        <dbReference type="SAM" id="Phobius"/>
    </source>
</evidence>
<dbReference type="CDD" id="cd17546">
    <property type="entry name" value="REC_hyHK_CKI1_RcsC-like"/>
    <property type="match status" value="1"/>
</dbReference>
<sequence>MNRAQVQMPPPETSGGRRGKVIAVLASLACIAAIAALILQIVQEFRYNKAASSDNVHWSLSQAEVEFLELQRALDRAALTPQDPAAQALVVEEFDIFYSRIATFSTGSLYQPLRAVPEFGGPLAVIRDRLKTMVPVIDGPPAALAEALPSLAGEAAEIRPILRAATTGGLQYFAQVSDLSRSSVASTLMWLAIVTLGLLLALLFLLGHTRRIGTQTERRGQELASAYSRLHTILETSLDAVIVSDLEGRILSFNPAAERIFGHCFEEVYHRNIADIIIPPKYREAHRAGMDRFRRNGEMKVVGQGRVRLEAQRNTGEVFPVEMALERARTGDEDIIVSFLRDISHRVASENELVEARDKALEGEKAKAEFLAMMTHEIRTPLNGLLGNLSLLARTSLTAEQSRYLRNMDISGAVLMRHVDSVLDVARFEAGRTEGNQEIVHVGKLVQDIADSQTGAAEARNTLLQWGWSGDPVHWALLDATRLSQVLLNIVGNAIKFTRNGRIIIEAEQVDDDGPHLEFRVIDTGPGIAEADLDRVFQDFQTVGDTGGEREAGTGLGLGIARRFVEAMGGRIGVESTLGEGSVFWVRVPLVPAKAPAAANRAAPRPRPDMPPCDVLLVEDNEINLTLAQDMLQLLGHRVTVARNGQQAVEAAAARAFDLILMDIRMPVLDGLGATRAIREGDGPCRDVPVVALSANVLPSARSRFMHEGMSGFLAKPLILEDLQQAIATFVKAPMPGIAGDAPQPRKAMTPDQLCAGYQSELDALFARLGALPDDAAGLKALADEAHRVAGSAGVFGQPLLHGALIALEEAAENGDPATLRQAVKAAHEARARSGQPSLG</sequence>
<evidence type="ECO:0000256" key="5">
    <source>
        <dbReference type="ARBA" id="ARBA00022777"/>
    </source>
</evidence>
<dbReference type="EMBL" id="CP124616">
    <property type="protein sequence ID" value="WGW02400.1"/>
    <property type="molecule type" value="Genomic_DNA"/>
</dbReference>
<dbReference type="PANTHER" id="PTHR43047">
    <property type="entry name" value="TWO-COMPONENT HISTIDINE PROTEIN KINASE"/>
    <property type="match status" value="1"/>
</dbReference>
<dbReference type="SUPFAM" id="SSF47384">
    <property type="entry name" value="Homodimeric domain of signal transducing histidine kinase"/>
    <property type="match status" value="1"/>
</dbReference>